<keyword evidence="1" id="KW-0862">Zinc</keyword>
<dbReference type="PROSITE" id="PS50158">
    <property type="entry name" value="ZF_CCHC"/>
    <property type="match status" value="1"/>
</dbReference>
<organism evidence="4 5">
    <name type="scientific">Perkinsus olseni</name>
    <name type="common">Perkinsus atlanticus</name>
    <dbReference type="NCBI Taxonomy" id="32597"/>
    <lineage>
        <taxon>Eukaryota</taxon>
        <taxon>Sar</taxon>
        <taxon>Alveolata</taxon>
        <taxon>Perkinsozoa</taxon>
        <taxon>Perkinsea</taxon>
        <taxon>Perkinsida</taxon>
        <taxon>Perkinsidae</taxon>
        <taxon>Perkinsus</taxon>
    </lineage>
</organism>
<dbReference type="EMBL" id="JABANP010000671">
    <property type="protein sequence ID" value="KAF4679915.1"/>
    <property type="molecule type" value="Genomic_DNA"/>
</dbReference>
<evidence type="ECO:0000256" key="1">
    <source>
        <dbReference type="PROSITE-ProRule" id="PRU00047"/>
    </source>
</evidence>
<evidence type="ECO:0000313" key="4">
    <source>
        <dbReference type="EMBL" id="KAF4679915.1"/>
    </source>
</evidence>
<feature type="region of interest" description="Disordered" evidence="2">
    <location>
        <begin position="1"/>
        <end position="36"/>
    </location>
</feature>
<name>A0A7J6N7X9_PEROL</name>
<feature type="compositionally biased region" description="Polar residues" evidence="2">
    <location>
        <begin position="20"/>
        <end position="36"/>
    </location>
</feature>
<protein>
    <recommendedName>
        <fullName evidence="3">CCHC-type domain-containing protein</fullName>
    </recommendedName>
</protein>
<keyword evidence="1" id="KW-0863">Zinc-finger</keyword>
<evidence type="ECO:0000256" key="2">
    <source>
        <dbReference type="SAM" id="MobiDB-lite"/>
    </source>
</evidence>
<feature type="domain" description="CCHC-type" evidence="3">
    <location>
        <begin position="299"/>
        <end position="313"/>
    </location>
</feature>
<dbReference type="Proteomes" id="UP000541610">
    <property type="component" value="Unassembled WGS sequence"/>
</dbReference>
<evidence type="ECO:0000259" key="3">
    <source>
        <dbReference type="PROSITE" id="PS50158"/>
    </source>
</evidence>
<evidence type="ECO:0000313" key="5">
    <source>
        <dbReference type="Proteomes" id="UP000541610"/>
    </source>
</evidence>
<dbReference type="InterPro" id="IPR036875">
    <property type="entry name" value="Znf_CCHC_sf"/>
</dbReference>
<dbReference type="Gene3D" id="4.10.60.10">
    <property type="entry name" value="Zinc finger, CCHC-type"/>
    <property type="match status" value="1"/>
</dbReference>
<reference evidence="4 5" key="1">
    <citation type="submission" date="2020-04" db="EMBL/GenBank/DDBJ databases">
        <title>Perkinsus olseni comparative genomics.</title>
        <authorList>
            <person name="Bogema D.R."/>
        </authorList>
    </citation>
    <scope>NUCLEOTIDE SEQUENCE [LARGE SCALE GENOMIC DNA]</scope>
    <source>
        <strain evidence="4">00978-12</strain>
    </source>
</reference>
<dbReference type="GO" id="GO:0003676">
    <property type="term" value="F:nucleic acid binding"/>
    <property type="evidence" value="ECO:0007669"/>
    <property type="project" value="InterPro"/>
</dbReference>
<comment type="caution">
    <text evidence="4">The sequence shown here is derived from an EMBL/GenBank/DDBJ whole genome shotgun (WGS) entry which is preliminary data.</text>
</comment>
<accession>A0A7J6N7X9</accession>
<dbReference type="SUPFAM" id="SSF57756">
    <property type="entry name" value="Retrovirus zinc finger-like domains"/>
    <property type="match status" value="1"/>
</dbReference>
<dbReference type="AlphaFoldDB" id="A0A7J6N7X9"/>
<dbReference type="SMART" id="SM00343">
    <property type="entry name" value="ZnF_C2HC"/>
    <property type="match status" value="2"/>
</dbReference>
<sequence length="323" mass="34922">MSSILQGPTTGVDGEESDFLSPTSRDGNADNGTTTATMLREPRVNMADGDNDNQQAGAVSVQLSSRMPHPFDGTTDFRSWLRRYEAAADAAQWSERSRASRLGMYLEEDFFDSWVELASTTNWKADKVLMLSLFAKRSPDEALQAFNALTWDGHQRFVVFAARLGRYLKEYNQSLPEGQRMSAEAMGAQQELRKQQDHSIRAICSIVDDYSPGAAAKDGRMTSRYPVTAGSQPVAADVGEVLQAVLAPIMESLAGIIARLDAQQGFDEADGDNVSRGCGNCGGGHSALVCPTKAFDSGCFKCGMAGHFARDCPFHSKPTGPGN</sequence>
<dbReference type="OrthoDB" id="514078at2759"/>
<dbReference type="Pfam" id="PF00098">
    <property type="entry name" value="zf-CCHC"/>
    <property type="match status" value="1"/>
</dbReference>
<dbReference type="GO" id="GO:0008270">
    <property type="term" value="F:zinc ion binding"/>
    <property type="evidence" value="ECO:0007669"/>
    <property type="project" value="UniProtKB-KW"/>
</dbReference>
<gene>
    <name evidence="4" type="ORF">FOZ60_014358</name>
</gene>
<dbReference type="InterPro" id="IPR001878">
    <property type="entry name" value="Znf_CCHC"/>
</dbReference>
<keyword evidence="1" id="KW-0479">Metal-binding</keyword>
<proteinExistence type="predicted"/>